<protein>
    <recommendedName>
        <fullName evidence="4">ADP-ribose pyrophosphatase</fullName>
        <ecNumber evidence="3">3.6.1.13</ecNumber>
    </recommendedName>
    <alternativeName>
        <fullName evidence="9">ADP-ribose diphosphatase</fullName>
    </alternativeName>
    <alternativeName>
        <fullName evidence="11">ADP-ribose phosphohydrolase</fullName>
    </alternativeName>
    <alternativeName>
        <fullName evidence="10">Adenosine diphosphoribose pyrophosphatase</fullName>
    </alternativeName>
</protein>
<feature type="binding site" evidence="13">
    <location>
        <position position="276"/>
    </location>
    <ligand>
        <name>Mg(2+)</name>
        <dbReference type="ChEBI" id="CHEBI:18420"/>
        <label>1</label>
    </ligand>
</feature>
<dbReference type="InterPro" id="IPR009288">
    <property type="entry name" value="AIG2-like_dom"/>
</dbReference>
<keyword evidence="7 13" id="KW-0460">Magnesium</keyword>
<comment type="function">
    <text evidence="8">Acts on ADP-mannose and ADP-glucose as well as ADP-ribose. Prevents glycogen biosynthesis. The reaction catalyzed by this enzyme is a limiting step of the gluconeogenic process.</text>
</comment>
<dbReference type="PANTHER" id="PTHR11839">
    <property type="entry name" value="UDP/ADP-SUGAR PYROPHOSPHATASE"/>
    <property type="match status" value="1"/>
</dbReference>
<dbReference type="SUPFAM" id="SSF110857">
    <property type="entry name" value="Gamma-glutamyl cyclotransferase-like"/>
    <property type="match status" value="1"/>
</dbReference>
<evidence type="ECO:0000256" key="3">
    <source>
        <dbReference type="ARBA" id="ARBA00012453"/>
    </source>
</evidence>
<comment type="similarity">
    <text evidence="2">Belongs to the Nudix hydrolase family. NudF subfamily.</text>
</comment>
<feature type="binding site" evidence="13">
    <location>
        <position position="329"/>
    </location>
    <ligand>
        <name>Mg(2+)</name>
        <dbReference type="ChEBI" id="CHEBI:18420"/>
        <label>1</label>
    </ligand>
</feature>
<dbReference type="SUPFAM" id="SSF55811">
    <property type="entry name" value="Nudix"/>
    <property type="match status" value="1"/>
</dbReference>
<evidence type="ECO:0000313" key="17">
    <source>
        <dbReference type="Proteomes" id="UP000199382"/>
    </source>
</evidence>
<keyword evidence="6" id="KW-0378">Hydrolase</keyword>
<dbReference type="OrthoDB" id="5292471at2"/>
<dbReference type="EC" id="3.6.1.13" evidence="3"/>
<evidence type="ECO:0000256" key="4">
    <source>
        <dbReference type="ARBA" id="ARBA00013297"/>
    </source>
</evidence>
<dbReference type="InterPro" id="IPR015797">
    <property type="entry name" value="NUDIX_hydrolase-like_dom_sf"/>
</dbReference>
<dbReference type="PROSITE" id="PS00893">
    <property type="entry name" value="NUDIX_BOX"/>
    <property type="match status" value="1"/>
</dbReference>
<feature type="short sequence motif" description="Nudix box" evidence="14">
    <location>
        <begin position="261"/>
        <end position="283"/>
    </location>
</feature>
<feature type="binding site" evidence="13">
    <location>
        <position position="260"/>
    </location>
    <ligand>
        <name>Mg(2+)</name>
        <dbReference type="ChEBI" id="CHEBI:18420"/>
        <label>1</label>
    </ligand>
</feature>
<dbReference type="GO" id="GO:0006753">
    <property type="term" value="P:nucleoside phosphate metabolic process"/>
    <property type="evidence" value="ECO:0007669"/>
    <property type="project" value="TreeGrafter"/>
</dbReference>
<comment type="catalytic activity">
    <reaction evidence="12">
        <text>ADP-D-ribose + H2O = D-ribose 5-phosphate + AMP + 2 H(+)</text>
        <dbReference type="Rhea" id="RHEA:10412"/>
        <dbReference type="ChEBI" id="CHEBI:15377"/>
        <dbReference type="ChEBI" id="CHEBI:15378"/>
        <dbReference type="ChEBI" id="CHEBI:57967"/>
        <dbReference type="ChEBI" id="CHEBI:78346"/>
        <dbReference type="ChEBI" id="CHEBI:456215"/>
        <dbReference type="EC" id="3.6.1.13"/>
    </reaction>
</comment>
<dbReference type="InterPro" id="IPR036568">
    <property type="entry name" value="GGCT-like_sf"/>
</dbReference>
<dbReference type="Gene3D" id="3.90.79.10">
    <property type="entry name" value="Nucleoside Triphosphate Pyrophosphohydrolase"/>
    <property type="match status" value="1"/>
</dbReference>
<dbReference type="PROSITE" id="PS51462">
    <property type="entry name" value="NUDIX"/>
    <property type="match status" value="1"/>
</dbReference>
<accession>A0A1G9DNT4</accession>
<evidence type="ECO:0000256" key="2">
    <source>
        <dbReference type="ARBA" id="ARBA00007482"/>
    </source>
</evidence>
<evidence type="ECO:0000256" key="12">
    <source>
        <dbReference type="ARBA" id="ARBA00049546"/>
    </source>
</evidence>
<dbReference type="GO" id="GO:0047631">
    <property type="term" value="F:ADP-ribose diphosphatase activity"/>
    <property type="evidence" value="ECO:0007669"/>
    <property type="project" value="UniProtKB-EC"/>
</dbReference>
<feature type="binding site" evidence="13">
    <location>
        <position position="280"/>
    </location>
    <ligand>
        <name>Mg(2+)</name>
        <dbReference type="ChEBI" id="CHEBI:18420"/>
        <label>1</label>
    </ligand>
</feature>
<proteinExistence type="inferred from homology"/>
<sequence length="377" mass="41485">MEPIFLYGTLCHEPLRRLVVGEHAAPVAARLPDHAVYWARGESYPLIVSEAGAVAEGLLLRDPSDQAISRMDYYEGAFGYRLQAVDVLTEAGPERACIYAPPPTGMATAQPWDFDAWAERWGPLSCMTAEEVMMDMDRRTPREVARRFGPLQARAQARLNALNDTTPTTLRHNAGVDDIDLKRRSLAYANFFSVEEYDLTHRRFSGDHGAILNRTAFVSGDAITILPYDPVRDRVLLVEQFRAGPYARGDKQPWLLEAIAGRIDGGETPEQAALREAEEEAGLSVRDLRLVSQYYPTPGAKTEYLFGYLATADLPDEAAGLGGLEGEGEDIRTHVIGFDHAMELVESGEINVGPLILLLLYLARSRAELRAAAGLGG</sequence>
<dbReference type="InterPro" id="IPR000086">
    <property type="entry name" value="NUDIX_hydrolase_dom"/>
</dbReference>
<evidence type="ECO:0000313" key="16">
    <source>
        <dbReference type="EMBL" id="SDK65519.1"/>
    </source>
</evidence>
<dbReference type="InterPro" id="IPR004385">
    <property type="entry name" value="NDP_pyrophosphatase"/>
</dbReference>
<dbReference type="STRING" id="571298.SAMN04488026_104833"/>
<dbReference type="Proteomes" id="UP000199382">
    <property type="component" value="Unassembled WGS sequence"/>
</dbReference>
<keyword evidence="5 13" id="KW-0479">Metal-binding</keyword>
<dbReference type="InterPro" id="IPR020084">
    <property type="entry name" value="NUDIX_hydrolase_CS"/>
</dbReference>
<evidence type="ECO:0000256" key="7">
    <source>
        <dbReference type="ARBA" id="ARBA00022842"/>
    </source>
</evidence>
<comment type="cofactor">
    <cofactor evidence="1 13">
        <name>Mg(2+)</name>
        <dbReference type="ChEBI" id="CHEBI:18420"/>
    </cofactor>
</comment>
<gene>
    <name evidence="16" type="ORF">SAMN04488026_104833</name>
</gene>
<organism evidence="16 17">
    <name type="scientific">Aliiruegeria lutimaris</name>
    <dbReference type="NCBI Taxonomy" id="571298"/>
    <lineage>
        <taxon>Bacteria</taxon>
        <taxon>Pseudomonadati</taxon>
        <taxon>Pseudomonadota</taxon>
        <taxon>Alphaproteobacteria</taxon>
        <taxon>Rhodobacterales</taxon>
        <taxon>Roseobacteraceae</taxon>
        <taxon>Aliiruegeria</taxon>
    </lineage>
</organism>
<dbReference type="CDD" id="cd06661">
    <property type="entry name" value="GGCT_like"/>
    <property type="match status" value="1"/>
</dbReference>
<dbReference type="PANTHER" id="PTHR11839:SF5">
    <property type="entry name" value="ADP-RIBOSE PYROPHOSPHATASE"/>
    <property type="match status" value="1"/>
</dbReference>
<dbReference type="NCBIfam" id="TIGR00052">
    <property type="entry name" value="nudix-type nucleoside diphosphatase, YffH/AdpP family"/>
    <property type="match status" value="1"/>
</dbReference>
<dbReference type="GO" id="GO:0019144">
    <property type="term" value="F:ADP-sugar diphosphatase activity"/>
    <property type="evidence" value="ECO:0007669"/>
    <property type="project" value="TreeGrafter"/>
</dbReference>
<evidence type="ECO:0000259" key="15">
    <source>
        <dbReference type="PROSITE" id="PS51462"/>
    </source>
</evidence>
<dbReference type="Pfam" id="PF00293">
    <property type="entry name" value="NUDIX"/>
    <property type="match status" value="1"/>
</dbReference>
<evidence type="ECO:0000256" key="11">
    <source>
        <dbReference type="ARBA" id="ARBA00033056"/>
    </source>
</evidence>
<evidence type="ECO:0000256" key="8">
    <source>
        <dbReference type="ARBA" id="ARBA00025164"/>
    </source>
</evidence>
<dbReference type="Gene3D" id="3.10.490.10">
    <property type="entry name" value="Gamma-glutamyl cyclotransferase-like"/>
    <property type="match status" value="1"/>
</dbReference>
<evidence type="ECO:0000256" key="5">
    <source>
        <dbReference type="ARBA" id="ARBA00022723"/>
    </source>
</evidence>
<reference evidence="16 17" key="1">
    <citation type="submission" date="2016-10" db="EMBL/GenBank/DDBJ databases">
        <authorList>
            <person name="de Groot N.N."/>
        </authorList>
    </citation>
    <scope>NUCLEOTIDE SEQUENCE [LARGE SCALE GENOMIC DNA]</scope>
    <source>
        <strain evidence="16 17">DSM 25294</strain>
    </source>
</reference>
<dbReference type="InterPro" id="IPR013024">
    <property type="entry name" value="GGCT-like"/>
</dbReference>
<dbReference type="GO" id="GO:0019693">
    <property type="term" value="P:ribose phosphate metabolic process"/>
    <property type="evidence" value="ECO:0007669"/>
    <property type="project" value="TreeGrafter"/>
</dbReference>
<dbReference type="GO" id="GO:0046872">
    <property type="term" value="F:metal ion binding"/>
    <property type="evidence" value="ECO:0007669"/>
    <property type="project" value="UniProtKB-KW"/>
</dbReference>
<evidence type="ECO:0000256" key="10">
    <source>
        <dbReference type="ARBA" id="ARBA00030308"/>
    </source>
</evidence>
<keyword evidence="17" id="KW-1185">Reference proteome</keyword>
<dbReference type="Pfam" id="PF06094">
    <property type="entry name" value="GGACT"/>
    <property type="match status" value="1"/>
</dbReference>
<feature type="domain" description="Nudix hydrolase" evidence="15">
    <location>
        <begin position="218"/>
        <end position="358"/>
    </location>
</feature>
<evidence type="ECO:0000256" key="1">
    <source>
        <dbReference type="ARBA" id="ARBA00001946"/>
    </source>
</evidence>
<name>A0A1G9DNT4_9RHOB</name>
<dbReference type="RefSeq" id="WP_093160697.1">
    <property type="nucleotide sequence ID" value="NZ_FNEK01000048.1"/>
</dbReference>
<evidence type="ECO:0000256" key="6">
    <source>
        <dbReference type="ARBA" id="ARBA00022801"/>
    </source>
</evidence>
<dbReference type="EMBL" id="FNEK01000048">
    <property type="protein sequence ID" value="SDK65519.1"/>
    <property type="molecule type" value="Genomic_DNA"/>
</dbReference>
<evidence type="ECO:0000256" key="14">
    <source>
        <dbReference type="PIRSR" id="PIRSR604385-3"/>
    </source>
</evidence>
<dbReference type="GO" id="GO:0005829">
    <property type="term" value="C:cytosol"/>
    <property type="evidence" value="ECO:0007669"/>
    <property type="project" value="TreeGrafter"/>
</dbReference>
<evidence type="ECO:0000256" key="9">
    <source>
        <dbReference type="ARBA" id="ARBA00030162"/>
    </source>
</evidence>
<dbReference type="AlphaFoldDB" id="A0A1G9DNT4"/>
<evidence type="ECO:0000256" key="13">
    <source>
        <dbReference type="PIRSR" id="PIRSR604385-2"/>
    </source>
</evidence>